<protein>
    <submittedName>
        <fullName evidence="1">Uncharacterized protein</fullName>
    </submittedName>
</protein>
<dbReference type="Proteomes" id="UP001419268">
    <property type="component" value="Unassembled WGS sequence"/>
</dbReference>
<sequence>MINDGMYQEIAKTNAEAIHGLRPKINIWNNDDQISEVYEGYGCVDNLLILSEETMMEPEIKVNEIEKLKIIRIKIADEERDIRIIEGGEIVRWEEEDGREMISPAKSQPGDLHSSHHKKADDESRVFRFECDYDLILNGWNENPKEAVPASLDSPRFRLSTAVEVEWQQWSTTTKGRRGLHYEASNVSRAHCRMAVSTGRFVKANQAIARARFRFLGLEKEPCKLLTSYQIR</sequence>
<gene>
    <name evidence="1" type="ORF">Scep_023893</name>
</gene>
<reference evidence="1 2" key="1">
    <citation type="submission" date="2024-01" db="EMBL/GenBank/DDBJ databases">
        <title>Genome assemblies of Stephania.</title>
        <authorList>
            <person name="Yang L."/>
        </authorList>
    </citation>
    <scope>NUCLEOTIDE SEQUENCE [LARGE SCALE GENOMIC DNA]</scope>
    <source>
        <strain evidence="1">JXDWG</strain>
        <tissue evidence="1">Leaf</tissue>
    </source>
</reference>
<organism evidence="1 2">
    <name type="scientific">Stephania cephalantha</name>
    <dbReference type="NCBI Taxonomy" id="152367"/>
    <lineage>
        <taxon>Eukaryota</taxon>
        <taxon>Viridiplantae</taxon>
        <taxon>Streptophyta</taxon>
        <taxon>Embryophyta</taxon>
        <taxon>Tracheophyta</taxon>
        <taxon>Spermatophyta</taxon>
        <taxon>Magnoliopsida</taxon>
        <taxon>Ranunculales</taxon>
        <taxon>Menispermaceae</taxon>
        <taxon>Menispermoideae</taxon>
        <taxon>Cissampelideae</taxon>
        <taxon>Stephania</taxon>
    </lineage>
</organism>
<dbReference type="EMBL" id="JBBNAG010000010">
    <property type="protein sequence ID" value="KAK9100463.1"/>
    <property type="molecule type" value="Genomic_DNA"/>
</dbReference>
<keyword evidence="2" id="KW-1185">Reference proteome</keyword>
<accession>A0AAP0F2L8</accession>
<proteinExistence type="predicted"/>
<evidence type="ECO:0000313" key="2">
    <source>
        <dbReference type="Proteomes" id="UP001419268"/>
    </source>
</evidence>
<dbReference type="AlphaFoldDB" id="A0AAP0F2L8"/>
<comment type="caution">
    <text evidence="1">The sequence shown here is derived from an EMBL/GenBank/DDBJ whole genome shotgun (WGS) entry which is preliminary data.</text>
</comment>
<evidence type="ECO:0000313" key="1">
    <source>
        <dbReference type="EMBL" id="KAK9100463.1"/>
    </source>
</evidence>
<name>A0AAP0F2L8_9MAGN</name>